<accession>A0A5K7YE20</accession>
<organism evidence="1 2">
    <name type="scientific">Desulfosarcina alkanivorans</name>
    <dbReference type="NCBI Taxonomy" id="571177"/>
    <lineage>
        <taxon>Bacteria</taxon>
        <taxon>Pseudomonadati</taxon>
        <taxon>Thermodesulfobacteriota</taxon>
        <taxon>Desulfobacteria</taxon>
        <taxon>Desulfobacterales</taxon>
        <taxon>Desulfosarcinaceae</taxon>
        <taxon>Desulfosarcina</taxon>
    </lineage>
</organism>
<sequence length="51" mass="5719">MGTVLIFETDICYMAIFNIEINTTNVIKSLHPVIDPESCMLFGIQQTVNSI</sequence>
<name>A0A5K7YE20_9BACT</name>
<dbReference type="AlphaFoldDB" id="A0A5K7YE20"/>
<dbReference type="EMBL" id="AP021874">
    <property type="protein sequence ID" value="BBO67256.1"/>
    <property type="molecule type" value="Genomic_DNA"/>
</dbReference>
<dbReference type="Proteomes" id="UP000427906">
    <property type="component" value="Chromosome"/>
</dbReference>
<protein>
    <submittedName>
        <fullName evidence="1">Uncharacterized protein</fullName>
    </submittedName>
</protein>
<evidence type="ECO:0000313" key="1">
    <source>
        <dbReference type="EMBL" id="BBO67256.1"/>
    </source>
</evidence>
<keyword evidence="2" id="KW-1185">Reference proteome</keyword>
<gene>
    <name evidence="1" type="ORF">DSCA_11860</name>
</gene>
<dbReference type="KEGG" id="dalk:DSCA_11860"/>
<proteinExistence type="predicted"/>
<reference evidence="1 2" key="1">
    <citation type="submission" date="2019-11" db="EMBL/GenBank/DDBJ databases">
        <title>Comparative genomics of hydrocarbon-degrading Desulfosarcina strains.</title>
        <authorList>
            <person name="Watanabe M."/>
            <person name="Kojima H."/>
            <person name="Fukui M."/>
        </authorList>
    </citation>
    <scope>NUCLEOTIDE SEQUENCE [LARGE SCALE GENOMIC DNA]</scope>
    <source>
        <strain evidence="1 2">PL12</strain>
    </source>
</reference>
<evidence type="ECO:0000313" key="2">
    <source>
        <dbReference type="Proteomes" id="UP000427906"/>
    </source>
</evidence>